<feature type="domain" description="Helicase C-terminal" evidence="7">
    <location>
        <begin position="344"/>
        <end position="495"/>
    </location>
</feature>
<dbReference type="VEuPathDB" id="VectorBase:LOC119181619"/>
<dbReference type="InterPro" id="IPR014001">
    <property type="entry name" value="Helicase_ATP-bd"/>
</dbReference>
<dbReference type="InterPro" id="IPR011545">
    <property type="entry name" value="DEAD/DEAH_box_helicase_dom"/>
</dbReference>
<dbReference type="EMBL" id="JABSTU010000003">
    <property type="protein sequence ID" value="KAH8035489.1"/>
    <property type="molecule type" value="Genomic_DNA"/>
</dbReference>
<evidence type="ECO:0000256" key="4">
    <source>
        <dbReference type="ARBA" id="ARBA00022806"/>
    </source>
</evidence>
<feature type="domain" description="Helicase ATP-binding" evidence="6">
    <location>
        <begin position="202"/>
        <end position="319"/>
    </location>
</feature>
<evidence type="ECO:0000256" key="5">
    <source>
        <dbReference type="ARBA" id="ARBA00022840"/>
    </source>
</evidence>
<dbReference type="PANTHER" id="PTHR47958">
    <property type="entry name" value="ATP-DEPENDENT RNA HELICASE DBP3"/>
    <property type="match status" value="1"/>
</dbReference>
<dbReference type="Proteomes" id="UP000821866">
    <property type="component" value="Chromosome 11"/>
</dbReference>
<organism evidence="8 9">
    <name type="scientific">Rhipicephalus microplus</name>
    <name type="common">Cattle tick</name>
    <name type="synonym">Boophilus microplus</name>
    <dbReference type="NCBI Taxonomy" id="6941"/>
    <lineage>
        <taxon>Eukaryota</taxon>
        <taxon>Metazoa</taxon>
        <taxon>Ecdysozoa</taxon>
        <taxon>Arthropoda</taxon>
        <taxon>Chelicerata</taxon>
        <taxon>Arachnida</taxon>
        <taxon>Acari</taxon>
        <taxon>Parasitiformes</taxon>
        <taxon>Ixodida</taxon>
        <taxon>Ixodoidea</taxon>
        <taxon>Ixodidae</taxon>
        <taxon>Rhipicephalinae</taxon>
        <taxon>Rhipicephalus</taxon>
        <taxon>Boophilus</taxon>
    </lineage>
</organism>
<evidence type="ECO:0000259" key="6">
    <source>
        <dbReference type="PROSITE" id="PS51192"/>
    </source>
</evidence>
<dbReference type="GO" id="GO:0016787">
    <property type="term" value="F:hydrolase activity"/>
    <property type="evidence" value="ECO:0007669"/>
    <property type="project" value="UniProtKB-KW"/>
</dbReference>
<dbReference type="GO" id="GO:0005524">
    <property type="term" value="F:ATP binding"/>
    <property type="evidence" value="ECO:0007669"/>
    <property type="project" value="UniProtKB-KW"/>
</dbReference>
<keyword evidence="5" id="KW-0067">ATP-binding</keyword>
<gene>
    <name evidence="8" type="ORF">HPB51_005771</name>
</gene>
<dbReference type="Pfam" id="PF00271">
    <property type="entry name" value="Helicase_C"/>
    <property type="match status" value="1"/>
</dbReference>
<sequence length="501" mass="57038">MLQSPLIGGQQQFSLDVRDLIWQEHMLDAIPDPLFTLGGWRGVVNYVSMQLPEANLCYSARRGFYQFPLPPAIGDSYVFSYERWISKREVSYASRSKVGRNLRPPGWNKIVLPVFHKNLYREHIVTAGRSASEVDGYRKDNNITVAGRAIPKPILSFEEAGFPDIVTQVFLAQGLGSSPTSVQSQCWPVIRSGRDLLAVVPVQQTFRHFEKDSGVRTACLLPGESKQAQLTQLEKECEVWVTTPSRLVALMEECKVNIGRCTFLVLDEVDRMLEMGLGKNIRLIVENVRPDRQTIMWLTSNTREACQLADEVMEDYVTISFGDTSQQSQNRRAQHIVHVCDEGDKEDRLVALFEDILDNKQDKAVVFVETKGKVDHLVTSLRLRNWPVVGVHSKKSDQERELALNAFRFGRVLVLVATDMVVRDLEAQDVRFVVNYDYPRSADDYALRVKPAIRDDGTGRAYTFLTPTQSRHAKELIWILRDARQVVPQEVLNVARKTTRF</sequence>
<evidence type="ECO:0000256" key="3">
    <source>
        <dbReference type="ARBA" id="ARBA00022801"/>
    </source>
</evidence>
<dbReference type="EC" id="3.6.4.13" evidence="1"/>
<dbReference type="Gene3D" id="3.40.50.300">
    <property type="entry name" value="P-loop containing nucleotide triphosphate hydrolases"/>
    <property type="match status" value="3"/>
</dbReference>
<protein>
    <recommendedName>
        <fullName evidence="1">RNA helicase</fullName>
        <ecNumber evidence="1">3.6.4.13</ecNumber>
    </recommendedName>
</protein>
<evidence type="ECO:0000313" key="8">
    <source>
        <dbReference type="EMBL" id="KAH8035489.1"/>
    </source>
</evidence>
<dbReference type="GO" id="GO:0003676">
    <property type="term" value="F:nucleic acid binding"/>
    <property type="evidence" value="ECO:0007669"/>
    <property type="project" value="InterPro"/>
</dbReference>
<dbReference type="SUPFAM" id="SSF52540">
    <property type="entry name" value="P-loop containing nucleoside triphosphate hydrolases"/>
    <property type="match status" value="1"/>
</dbReference>
<name>A0A9J6EM18_RHIMP</name>
<keyword evidence="9" id="KW-1185">Reference proteome</keyword>
<comment type="caution">
    <text evidence="8">The sequence shown here is derived from an EMBL/GenBank/DDBJ whole genome shotgun (WGS) entry which is preliminary data.</text>
</comment>
<evidence type="ECO:0000259" key="7">
    <source>
        <dbReference type="PROSITE" id="PS51194"/>
    </source>
</evidence>
<proteinExistence type="predicted"/>
<dbReference type="PROSITE" id="PS51194">
    <property type="entry name" value="HELICASE_CTER"/>
    <property type="match status" value="1"/>
</dbReference>
<dbReference type="GO" id="GO:0003724">
    <property type="term" value="F:RNA helicase activity"/>
    <property type="evidence" value="ECO:0007669"/>
    <property type="project" value="UniProtKB-EC"/>
</dbReference>
<keyword evidence="2" id="KW-0547">Nucleotide-binding</keyword>
<accession>A0A9J6EM18</accession>
<reference evidence="8" key="1">
    <citation type="journal article" date="2020" name="Cell">
        <title>Large-Scale Comparative Analyses of Tick Genomes Elucidate Their Genetic Diversity and Vector Capacities.</title>
        <authorList>
            <consortium name="Tick Genome and Microbiome Consortium (TIGMIC)"/>
            <person name="Jia N."/>
            <person name="Wang J."/>
            <person name="Shi W."/>
            <person name="Du L."/>
            <person name="Sun Y."/>
            <person name="Zhan W."/>
            <person name="Jiang J.F."/>
            <person name="Wang Q."/>
            <person name="Zhang B."/>
            <person name="Ji P."/>
            <person name="Bell-Sakyi L."/>
            <person name="Cui X.M."/>
            <person name="Yuan T.T."/>
            <person name="Jiang B.G."/>
            <person name="Yang W.F."/>
            <person name="Lam T.T."/>
            <person name="Chang Q.C."/>
            <person name="Ding S.J."/>
            <person name="Wang X.J."/>
            <person name="Zhu J.G."/>
            <person name="Ruan X.D."/>
            <person name="Zhao L."/>
            <person name="Wei J.T."/>
            <person name="Ye R.Z."/>
            <person name="Que T.C."/>
            <person name="Du C.H."/>
            <person name="Zhou Y.H."/>
            <person name="Cheng J.X."/>
            <person name="Dai P.F."/>
            <person name="Guo W.B."/>
            <person name="Han X.H."/>
            <person name="Huang E.J."/>
            <person name="Li L.F."/>
            <person name="Wei W."/>
            <person name="Gao Y.C."/>
            <person name="Liu J.Z."/>
            <person name="Shao H.Z."/>
            <person name="Wang X."/>
            <person name="Wang C.C."/>
            <person name="Yang T.C."/>
            <person name="Huo Q.B."/>
            <person name="Li W."/>
            <person name="Chen H.Y."/>
            <person name="Chen S.E."/>
            <person name="Zhou L.G."/>
            <person name="Ni X.B."/>
            <person name="Tian J.H."/>
            <person name="Sheng Y."/>
            <person name="Liu T."/>
            <person name="Pan Y.S."/>
            <person name="Xia L.Y."/>
            <person name="Li J."/>
            <person name="Zhao F."/>
            <person name="Cao W.C."/>
        </authorList>
    </citation>
    <scope>NUCLEOTIDE SEQUENCE</scope>
    <source>
        <strain evidence="8">Rmic-2018</strain>
    </source>
</reference>
<reference evidence="8" key="2">
    <citation type="submission" date="2021-09" db="EMBL/GenBank/DDBJ databases">
        <authorList>
            <person name="Jia N."/>
            <person name="Wang J."/>
            <person name="Shi W."/>
            <person name="Du L."/>
            <person name="Sun Y."/>
            <person name="Zhan W."/>
            <person name="Jiang J."/>
            <person name="Wang Q."/>
            <person name="Zhang B."/>
            <person name="Ji P."/>
            <person name="Sakyi L.B."/>
            <person name="Cui X."/>
            <person name="Yuan T."/>
            <person name="Jiang B."/>
            <person name="Yang W."/>
            <person name="Lam T.T.-Y."/>
            <person name="Chang Q."/>
            <person name="Ding S."/>
            <person name="Wang X."/>
            <person name="Zhu J."/>
            <person name="Ruan X."/>
            <person name="Zhao L."/>
            <person name="Wei J."/>
            <person name="Que T."/>
            <person name="Du C."/>
            <person name="Cheng J."/>
            <person name="Dai P."/>
            <person name="Han X."/>
            <person name="Huang E."/>
            <person name="Gao Y."/>
            <person name="Liu J."/>
            <person name="Shao H."/>
            <person name="Ye R."/>
            <person name="Li L."/>
            <person name="Wei W."/>
            <person name="Wang X."/>
            <person name="Wang C."/>
            <person name="Huo Q."/>
            <person name="Li W."/>
            <person name="Guo W."/>
            <person name="Chen H."/>
            <person name="Chen S."/>
            <person name="Zhou L."/>
            <person name="Zhou L."/>
            <person name="Ni X."/>
            <person name="Tian J."/>
            <person name="Zhou Y."/>
            <person name="Sheng Y."/>
            <person name="Liu T."/>
            <person name="Pan Y."/>
            <person name="Xia L."/>
            <person name="Li J."/>
            <person name="Zhao F."/>
            <person name="Cao W."/>
        </authorList>
    </citation>
    <scope>NUCLEOTIDE SEQUENCE</scope>
    <source>
        <strain evidence="8">Rmic-2018</strain>
        <tissue evidence="8">Larvae</tissue>
    </source>
</reference>
<evidence type="ECO:0000256" key="1">
    <source>
        <dbReference type="ARBA" id="ARBA00012552"/>
    </source>
</evidence>
<dbReference type="CDD" id="cd18787">
    <property type="entry name" value="SF2_C_DEAD"/>
    <property type="match status" value="1"/>
</dbReference>
<evidence type="ECO:0000256" key="2">
    <source>
        <dbReference type="ARBA" id="ARBA00022741"/>
    </source>
</evidence>
<keyword evidence="4" id="KW-0347">Helicase</keyword>
<dbReference type="AlphaFoldDB" id="A0A9J6EM18"/>
<dbReference type="InterPro" id="IPR001650">
    <property type="entry name" value="Helicase_C-like"/>
</dbReference>
<evidence type="ECO:0000313" key="9">
    <source>
        <dbReference type="Proteomes" id="UP000821866"/>
    </source>
</evidence>
<dbReference type="PROSITE" id="PS51192">
    <property type="entry name" value="HELICASE_ATP_BIND_1"/>
    <property type="match status" value="1"/>
</dbReference>
<dbReference type="SMART" id="SM00490">
    <property type="entry name" value="HELICc"/>
    <property type="match status" value="1"/>
</dbReference>
<dbReference type="Pfam" id="PF00270">
    <property type="entry name" value="DEAD"/>
    <property type="match status" value="1"/>
</dbReference>
<dbReference type="VEuPathDB" id="VectorBase:LOC119180677"/>
<dbReference type="SMART" id="SM00487">
    <property type="entry name" value="DEXDc"/>
    <property type="match status" value="1"/>
</dbReference>
<keyword evidence="3" id="KW-0378">Hydrolase</keyword>
<dbReference type="InterPro" id="IPR027417">
    <property type="entry name" value="P-loop_NTPase"/>
</dbReference>